<feature type="transmembrane region" description="Helical" evidence="1">
    <location>
        <begin position="144"/>
        <end position="161"/>
    </location>
</feature>
<feature type="transmembrane region" description="Helical" evidence="1">
    <location>
        <begin position="115"/>
        <end position="138"/>
    </location>
</feature>
<feature type="transmembrane region" description="Helical" evidence="1">
    <location>
        <begin position="278"/>
        <end position="304"/>
    </location>
</feature>
<dbReference type="Proteomes" id="UP000616595">
    <property type="component" value="Unassembled WGS sequence"/>
</dbReference>
<evidence type="ECO:0000256" key="1">
    <source>
        <dbReference type="SAM" id="Phobius"/>
    </source>
</evidence>
<reference evidence="2" key="1">
    <citation type="submission" date="2019-10" db="EMBL/GenBank/DDBJ databases">
        <authorList>
            <person name="Ross D.E."/>
            <person name="Gulliver D."/>
        </authorList>
    </citation>
    <scope>NUCLEOTIDE SEQUENCE</scope>
    <source>
        <strain evidence="2">DER-2019</strain>
    </source>
</reference>
<feature type="transmembrane region" description="Helical" evidence="1">
    <location>
        <begin position="368"/>
        <end position="384"/>
    </location>
</feature>
<feature type="transmembrane region" description="Helical" evidence="1">
    <location>
        <begin position="311"/>
        <end position="331"/>
    </location>
</feature>
<keyword evidence="1" id="KW-0812">Transmembrane</keyword>
<feature type="transmembrane region" description="Helical" evidence="1">
    <location>
        <begin position="191"/>
        <end position="208"/>
    </location>
</feature>
<reference evidence="2" key="2">
    <citation type="submission" date="2020-10" db="EMBL/GenBank/DDBJ databases">
        <title>Comparative genomics of the Acetobacterium genus.</title>
        <authorList>
            <person name="Marshall C."/>
            <person name="May H."/>
            <person name="Norman S."/>
        </authorList>
    </citation>
    <scope>NUCLEOTIDE SEQUENCE</scope>
    <source>
        <strain evidence="2">DER-2019</strain>
    </source>
</reference>
<keyword evidence="3" id="KW-1185">Reference proteome</keyword>
<feature type="transmembrane region" description="Helical" evidence="1">
    <location>
        <begin position="21"/>
        <end position="39"/>
    </location>
</feature>
<feature type="transmembrane region" description="Helical" evidence="1">
    <location>
        <begin position="337"/>
        <end position="356"/>
    </location>
</feature>
<comment type="caution">
    <text evidence="2">The sequence shown here is derived from an EMBL/GenBank/DDBJ whole genome shotgun (WGS) entry which is preliminary data.</text>
</comment>
<feature type="transmembrane region" description="Helical" evidence="1">
    <location>
        <begin position="84"/>
        <end position="103"/>
    </location>
</feature>
<gene>
    <name evidence="2" type="ORF">GH810_00355</name>
</gene>
<evidence type="ECO:0008006" key="4">
    <source>
        <dbReference type="Google" id="ProtNLM"/>
    </source>
</evidence>
<keyword evidence="1" id="KW-0472">Membrane</keyword>
<evidence type="ECO:0000313" key="2">
    <source>
        <dbReference type="EMBL" id="MBC3886768.1"/>
    </source>
</evidence>
<evidence type="ECO:0000313" key="3">
    <source>
        <dbReference type="Proteomes" id="UP000616595"/>
    </source>
</evidence>
<proteinExistence type="predicted"/>
<dbReference type="OrthoDB" id="1779470at2"/>
<accession>A0A923HY67</accession>
<dbReference type="AlphaFoldDB" id="A0A923HY67"/>
<dbReference type="EMBL" id="WJBD01000001">
    <property type="protein sequence ID" value="MBC3886768.1"/>
    <property type="molecule type" value="Genomic_DNA"/>
</dbReference>
<name>A0A923HY67_9FIRM</name>
<feature type="transmembrane region" description="Helical" evidence="1">
    <location>
        <begin position="168"/>
        <end position="185"/>
    </location>
</feature>
<sequence length="552" mass="63966">METTMVNLKELKENVKYFLNSKWVMIPLLLVTIMSYGFTLTHPSMSVDDTAMDYYYRQNELLRQGRFFQVFIDKILGIYNFRPFVLDFLAILCLVAAAVLWCSLFKKVSGDKLKLIVYIFFACFFVSYPLITEIFIYMGSDFEIGLGHAMIPFILFVLLSDTKKLNKPGLYILASFLIALTLSLYESFAVVYLFGIFAILILRFLYSDDSRKFKDVFSRGVYFVIPLIIGIIFRFLIDMSLRIILQLGTSINASKEIHWDQGFMENLPKLFRGVTLSFFYNALVYLPITILLITIGATLILMFWQGFKYRSLTIAALYLGSIVSLFSLTIFQGIETPYRACSVFSVFTAFVFMLLLQFVEEGKFRIEIKRAFVVVLCIVLIWQLNDINKWFYVDYMRYEEEVNVVNQVAAEIRSNYDLNKPVVFLGDYKLSDNINQYTSAEKTSLAGKLYMNLTGIVPDGKYAYKYVQSNGDSFLDWAVGWNFENNVSEAHKFFKDLGYDFKADNYTMREEALPLAKDKPQWPKNGSIFETDEFIVVNFGITEKFENQVKLN</sequence>
<feature type="transmembrane region" description="Helical" evidence="1">
    <location>
        <begin position="220"/>
        <end position="237"/>
    </location>
</feature>
<keyword evidence="1" id="KW-1133">Transmembrane helix</keyword>
<organism evidence="2 3">
    <name type="scientific">Acetobacterium paludosum</name>
    <dbReference type="NCBI Taxonomy" id="52693"/>
    <lineage>
        <taxon>Bacteria</taxon>
        <taxon>Bacillati</taxon>
        <taxon>Bacillota</taxon>
        <taxon>Clostridia</taxon>
        <taxon>Eubacteriales</taxon>
        <taxon>Eubacteriaceae</taxon>
        <taxon>Acetobacterium</taxon>
    </lineage>
</organism>
<dbReference type="InterPro" id="IPR025686">
    <property type="entry name" value="Glucos_trans_II"/>
</dbReference>
<protein>
    <recommendedName>
        <fullName evidence="4">Glucosyl transferase GtrII</fullName>
    </recommendedName>
</protein>
<dbReference type="Pfam" id="PF14264">
    <property type="entry name" value="Glucos_trans_II"/>
    <property type="match status" value="1"/>
</dbReference>